<dbReference type="PANTHER" id="PTHR46825:SF15">
    <property type="entry name" value="BETA-LACTAMASE-RELATED DOMAIN-CONTAINING PROTEIN"/>
    <property type="match status" value="1"/>
</dbReference>
<evidence type="ECO:0000313" key="3">
    <source>
        <dbReference type="EMBL" id="KAL3878677.1"/>
    </source>
</evidence>
<feature type="domain" description="Beta-lactamase-related" evidence="2">
    <location>
        <begin position="39"/>
        <end position="383"/>
    </location>
</feature>
<protein>
    <recommendedName>
        <fullName evidence="2">Beta-lactamase-related domain-containing protein</fullName>
    </recommendedName>
</protein>
<keyword evidence="4" id="KW-1185">Reference proteome</keyword>
<comment type="caution">
    <text evidence="3">The sequence shown here is derived from an EMBL/GenBank/DDBJ whole genome shotgun (WGS) entry which is preliminary data.</text>
</comment>
<dbReference type="InterPro" id="IPR012338">
    <property type="entry name" value="Beta-lactam/transpept-like"/>
</dbReference>
<dbReference type="PANTHER" id="PTHR46825">
    <property type="entry name" value="D-ALANYL-D-ALANINE-CARBOXYPEPTIDASE/ENDOPEPTIDASE AMPH"/>
    <property type="match status" value="1"/>
</dbReference>
<evidence type="ECO:0000259" key="2">
    <source>
        <dbReference type="Pfam" id="PF00144"/>
    </source>
</evidence>
<gene>
    <name evidence="3" type="ORF">ACJMK2_031008</name>
</gene>
<evidence type="ECO:0000313" key="4">
    <source>
        <dbReference type="Proteomes" id="UP001634394"/>
    </source>
</evidence>
<dbReference type="AlphaFoldDB" id="A0ABD3X0X8"/>
<dbReference type="Proteomes" id="UP001634394">
    <property type="component" value="Unassembled WGS sequence"/>
</dbReference>
<sequence>MAVALTMHTLCVFLMIIGVIQTHVFEYHLERDIEMFINATMSCRQVPGLTLAVVSGNRSWTKGFGMADIDTARKVNEHTLFNIGSITKSFTVTLLAALMNMTQNGITWNSKVSDILGKGFSFSDAVRTTMTTLRDILSHRTGLSGLDYGMISGYPPELTRSEMTRRLQFVPVVKSFRDDFHYNNIMYMLAGHVAEILGEESWETLTKTKLLQPLNMTDTTVLEKSSQVVANNIAKPYALKNGRLINGTESLYSMHPYQPAGAILSNAEDMAKFMRFLLQKGRDHLGRQVVDEKHLNEMFGTYNRLSCPLEERYNLRKPIFPVDEVQVGYGYGWITGSYRGYRKVWHSGGLFAYISLLWVYPGMGIGIFASANGPTVTNRAADAIRTIFFYISDILLGEEPWLNATTACSFPGKWKNPTVHPVFNDDLDHPFDVILDRYVGNYGSHVFPDVQITRDENLLKFQSNRILGFLHPTNKTSKFKLEVIEPWEIVLINRNANNETTMFPVDFGVNETSVTGFNWTTDAPIPFFRDWHFINRISVTSSNSKLRHDNTISILCLIYLGIILI</sequence>
<organism evidence="3 4">
    <name type="scientific">Sinanodonta woodiana</name>
    <name type="common">Chinese pond mussel</name>
    <name type="synonym">Anodonta woodiana</name>
    <dbReference type="NCBI Taxonomy" id="1069815"/>
    <lineage>
        <taxon>Eukaryota</taxon>
        <taxon>Metazoa</taxon>
        <taxon>Spiralia</taxon>
        <taxon>Lophotrochozoa</taxon>
        <taxon>Mollusca</taxon>
        <taxon>Bivalvia</taxon>
        <taxon>Autobranchia</taxon>
        <taxon>Heteroconchia</taxon>
        <taxon>Palaeoheterodonta</taxon>
        <taxon>Unionida</taxon>
        <taxon>Unionoidea</taxon>
        <taxon>Unionidae</taxon>
        <taxon>Unioninae</taxon>
        <taxon>Sinanodonta</taxon>
    </lineage>
</organism>
<accession>A0ABD3X0X8</accession>
<feature type="signal peptide" evidence="1">
    <location>
        <begin position="1"/>
        <end position="22"/>
    </location>
</feature>
<dbReference type="SUPFAM" id="SSF56601">
    <property type="entry name" value="beta-lactamase/transpeptidase-like"/>
    <property type="match status" value="1"/>
</dbReference>
<name>A0ABD3X0X8_SINWO</name>
<reference evidence="3 4" key="1">
    <citation type="submission" date="2024-11" db="EMBL/GenBank/DDBJ databases">
        <title>Chromosome-level genome assembly of the freshwater bivalve Anodonta woodiana.</title>
        <authorList>
            <person name="Chen X."/>
        </authorList>
    </citation>
    <scope>NUCLEOTIDE SEQUENCE [LARGE SCALE GENOMIC DNA]</scope>
    <source>
        <strain evidence="3">MN2024</strain>
        <tissue evidence="3">Gills</tissue>
    </source>
</reference>
<dbReference type="InterPro" id="IPR050491">
    <property type="entry name" value="AmpC-like"/>
</dbReference>
<evidence type="ECO:0000256" key="1">
    <source>
        <dbReference type="SAM" id="SignalP"/>
    </source>
</evidence>
<dbReference type="InterPro" id="IPR001466">
    <property type="entry name" value="Beta-lactam-related"/>
</dbReference>
<dbReference type="Gene3D" id="3.40.710.10">
    <property type="entry name" value="DD-peptidase/beta-lactamase superfamily"/>
    <property type="match status" value="1"/>
</dbReference>
<dbReference type="EMBL" id="JBJQND010000004">
    <property type="protein sequence ID" value="KAL3878677.1"/>
    <property type="molecule type" value="Genomic_DNA"/>
</dbReference>
<dbReference type="Pfam" id="PF00144">
    <property type="entry name" value="Beta-lactamase"/>
    <property type="match status" value="1"/>
</dbReference>
<feature type="chain" id="PRO_5044865594" description="Beta-lactamase-related domain-containing protein" evidence="1">
    <location>
        <begin position="23"/>
        <end position="565"/>
    </location>
</feature>
<proteinExistence type="predicted"/>
<keyword evidence="1" id="KW-0732">Signal</keyword>